<feature type="region of interest" description="Disordered" evidence="1">
    <location>
        <begin position="1"/>
        <end position="69"/>
    </location>
</feature>
<protein>
    <submittedName>
        <fullName evidence="2">Uncharacterized protein</fullName>
    </submittedName>
</protein>
<sequence length="69" mass="7184">MSQPAPGRSDAGTASRGDASAYKKRSALRHGPERLEELDNMLEGNVSGSSGSSLAAMFSPPVASMEMRS</sequence>
<name>A0AAW1F582_ZOAVI</name>
<gene>
    <name evidence="2" type="ORF">VZT92_013779</name>
</gene>
<dbReference type="EMBL" id="JBCEZU010000111">
    <property type="protein sequence ID" value="KAK9529702.1"/>
    <property type="molecule type" value="Genomic_DNA"/>
</dbReference>
<keyword evidence="3" id="KW-1185">Reference proteome</keyword>
<evidence type="ECO:0000256" key="1">
    <source>
        <dbReference type="SAM" id="MobiDB-lite"/>
    </source>
</evidence>
<evidence type="ECO:0000313" key="2">
    <source>
        <dbReference type="EMBL" id="KAK9529702.1"/>
    </source>
</evidence>
<dbReference type="Proteomes" id="UP001488805">
    <property type="component" value="Unassembled WGS sequence"/>
</dbReference>
<evidence type="ECO:0000313" key="3">
    <source>
        <dbReference type="Proteomes" id="UP001488805"/>
    </source>
</evidence>
<accession>A0AAW1F582</accession>
<dbReference type="AlphaFoldDB" id="A0AAW1F582"/>
<proteinExistence type="predicted"/>
<reference evidence="2 3" key="1">
    <citation type="journal article" date="2024" name="Genome Biol. Evol.">
        <title>Chromosome-level genome assembly of the viviparous eelpout Zoarces viviparus.</title>
        <authorList>
            <person name="Fuhrmann N."/>
            <person name="Brasseur M.V."/>
            <person name="Bakowski C.E."/>
            <person name="Podsiadlowski L."/>
            <person name="Prost S."/>
            <person name="Krehenwinkel H."/>
            <person name="Mayer C."/>
        </authorList>
    </citation>
    <scope>NUCLEOTIDE SEQUENCE [LARGE SCALE GENOMIC DNA]</scope>
    <source>
        <strain evidence="2">NO-MEL_2022_Ind0_liver</strain>
    </source>
</reference>
<organism evidence="2 3">
    <name type="scientific">Zoarces viviparus</name>
    <name type="common">Viviparous eelpout</name>
    <name type="synonym">Blennius viviparus</name>
    <dbReference type="NCBI Taxonomy" id="48416"/>
    <lineage>
        <taxon>Eukaryota</taxon>
        <taxon>Metazoa</taxon>
        <taxon>Chordata</taxon>
        <taxon>Craniata</taxon>
        <taxon>Vertebrata</taxon>
        <taxon>Euteleostomi</taxon>
        <taxon>Actinopterygii</taxon>
        <taxon>Neopterygii</taxon>
        <taxon>Teleostei</taxon>
        <taxon>Neoteleostei</taxon>
        <taxon>Acanthomorphata</taxon>
        <taxon>Eupercaria</taxon>
        <taxon>Perciformes</taxon>
        <taxon>Cottioidei</taxon>
        <taxon>Zoarcales</taxon>
        <taxon>Zoarcidae</taxon>
        <taxon>Zoarcinae</taxon>
        <taxon>Zoarces</taxon>
    </lineage>
</organism>
<comment type="caution">
    <text evidence="2">The sequence shown here is derived from an EMBL/GenBank/DDBJ whole genome shotgun (WGS) entry which is preliminary data.</text>
</comment>